<sequence>MNTFNNTLAISGVIRDIPKLDAKGNYVCQGTIHFSPGTKIYVLPPLFSYDMCNGRFKVIGYHRDDGSICQIWMRTSRAHKWALEQLTDLDLLSQDAAGWDRELAEGMLKYLLHQSGEELND</sequence>
<reference evidence="1 2" key="1">
    <citation type="submission" date="2019-03" db="EMBL/GenBank/DDBJ databases">
        <title>Deep-cultivation of Planctomycetes and their phenomic and genomic characterization uncovers novel biology.</title>
        <authorList>
            <person name="Wiegand S."/>
            <person name="Jogler M."/>
            <person name="Boedeker C."/>
            <person name="Pinto D."/>
            <person name="Vollmers J."/>
            <person name="Rivas-Marin E."/>
            <person name="Kohn T."/>
            <person name="Peeters S.H."/>
            <person name="Heuer A."/>
            <person name="Rast P."/>
            <person name="Oberbeckmann S."/>
            <person name="Bunk B."/>
            <person name="Jeske O."/>
            <person name="Meyerdierks A."/>
            <person name="Storesund J.E."/>
            <person name="Kallscheuer N."/>
            <person name="Luecker S."/>
            <person name="Lage O.M."/>
            <person name="Pohl T."/>
            <person name="Merkel B.J."/>
            <person name="Hornburger P."/>
            <person name="Mueller R.-W."/>
            <person name="Bruemmer F."/>
            <person name="Labrenz M."/>
            <person name="Spormann A.M."/>
            <person name="Op den Camp H."/>
            <person name="Overmann J."/>
            <person name="Amann R."/>
            <person name="Jetten M.S.M."/>
            <person name="Mascher T."/>
            <person name="Medema M.H."/>
            <person name="Devos D.P."/>
            <person name="Kaster A.-K."/>
            <person name="Ovreas L."/>
            <person name="Rohde M."/>
            <person name="Galperin M.Y."/>
            <person name="Jogler C."/>
        </authorList>
    </citation>
    <scope>NUCLEOTIDE SEQUENCE [LARGE SCALE GENOMIC DNA]</scope>
    <source>
        <strain evidence="1 2">Enr10</strain>
    </source>
</reference>
<gene>
    <name evidence="1" type="ORF">Enr10x_37300</name>
</gene>
<keyword evidence="2" id="KW-1185">Reference proteome</keyword>
<accession>A0A517Q9T5</accession>
<evidence type="ECO:0000313" key="2">
    <source>
        <dbReference type="Proteomes" id="UP000315647"/>
    </source>
</evidence>
<protein>
    <submittedName>
        <fullName evidence="1">Uncharacterized protein</fullName>
    </submittedName>
</protein>
<dbReference type="Proteomes" id="UP000315647">
    <property type="component" value="Chromosome"/>
</dbReference>
<dbReference type="AlphaFoldDB" id="A0A517Q9T5"/>
<name>A0A517Q9T5_9PLAN</name>
<dbReference type="EMBL" id="CP037421">
    <property type="protein sequence ID" value="QDT28388.1"/>
    <property type="molecule type" value="Genomic_DNA"/>
</dbReference>
<evidence type="ECO:0000313" key="1">
    <source>
        <dbReference type="EMBL" id="QDT28388.1"/>
    </source>
</evidence>
<organism evidence="1 2">
    <name type="scientific">Gimesia panareensis</name>
    <dbReference type="NCBI Taxonomy" id="2527978"/>
    <lineage>
        <taxon>Bacteria</taxon>
        <taxon>Pseudomonadati</taxon>
        <taxon>Planctomycetota</taxon>
        <taxon>Planctomycetia</taxon>
        <taxon>Planctomycetales</taxon>
        <taxon>Planctomycetaceae</taxon>
        <taxon>Gimesia</taxon>
    </lineage>
</organism>
<dbReference type="RefSeq" id="WP_145450901.1">
    <property type="nucleotide sequence ID" value="NZ_CP037421.1"/>
</dbReference>
<proteinExistence type="predicted"/>